<evidence type="ECO:0000259" key="11">
    <source>
        <dbReference type="PROSITE" id="PS50893"/>
    </source>
</evidence>
<feature type="domain" description="ABC transporter" evidence="11">
    <location>
        <begin position="363"/>
        <end position="594"/>
    </location>
</feature>
<evidence type="ECO:0000256" key="6">
    <source>
        <dbReference type="ARBA" id="ARBA00022840"/>
    </source>
</evidence>
<dbReference type="HOGENOM" id="CLU_000604_84_3_5"/>
<dbReference type="PANTHER" id="PTHR24221">
    <property type="entry name" value="ATP-BINDING CASSETTE SUB-FAMILY B"/>
    <property type="match status" value="1"/>
</dbReference>
<evidence type="ECO:0000256" key="9">
    <source>
        <dbReference type="SAM" id="MobiDB-lite"/>
    </source>
</evidence>
<dbReference type="eggNOG" id="COG1132">
    <property type="taxonomic scope" value="Bacteria"/>
</dbReference>
<dbReference type="Gene3D" id="1.20.1560.10">
    <property type="entry name" value="ABC transporter type 1, transmembrane domain"/>
    <property type="match status" value="1"/>
</dbReference>
<dbReference type="PROSITE" id="PS50929">
    <property type="entry name" value="ABC_TM1F"/>
    <property type="match status" value="1"/>
</dbReference>
<dbReference type="Gene3D" id="3.40.50.300">
    <property type="entry name" value="P-loop containing nucleotide triphosphate hydrolases"/>
    <property type="match status" value="1"/>
</dbReference>
<dbReference type="KEGG" id="dsh:Dshi_3548"/>
<dbReference type="SUPFAM" id="SSF90123">
    <property type="entry name" value="ABC transporter transmembrane region"/>
    <property type="match status" value="1"/>
</dbReference>
<evidence type="ECO:0000256" key="8">
    <source>
        <dbReference type="ARBA" id="ARBA00023136"/>
    </source>
</evidence>
<keyword evidence="8 10" id="KW-0472">Membrane</keyword>
<dbReference type="GO" id="GO:0005524">
    <property type="term" value="F:ATP binding"/>
    <property type="evidence" value="ECO:0007669"/>
    <property type="project" value="UniProtKB-KW"/>
</dbReference>
<dbReference type="GO" id="GO:0016887">
    <property type="term" value="F:ATP hydrolysis activity"/>
    <property type="evidence" value="ECO:0007669"/>
    <property type="project" value="InterPro"/>
</dbReference>
<evidence type="ECO:0000259" key="12">
    <source>
        <dbReference type="PROSITE" id="PS50929"/>
    </source>
</evidence>
<dbReference type="PROSITE" id="PS50893">
    <property type="entry name" value="ABC_TRANSPORTER_2"/>
    <property type="match status" value="1"/>
</dbReference>
<dbReference type="RefSeq" id="WP_012180204.1">
    <property type="nucleotide sequence ID" value="NC_009952.1"/>
</dbReference>
<dbReference type="SUPFAM" id="SSF52540">
    <property type="entry name" value="P-loop containing nucleoside triphosphate hydrolases"/>
    <property type="match status" value="1"/>
</dbReference>
<evidence type="ECO:0000256" key="4">
    <source>
        <dbReference type="ARBA" id="ARBA00022692"/>
    </source>
</evidence>
<dbReference type="InterPro" id="IPR011527">
    <property type="entry name" value="ABC1_TM_dom"/>
</dbReference>
<evidence type="ECO:0000313" key="13">
    <source>
        <dbReference type="EMBL" id="ABV95281.1"/>
    </source>
</evidence>
<dbReference type="InterPro" id="IPR017871">
    <property type="entry name" value="ABC_transporter-like_CS"/>
</dbReference>
<reference evidence="14" key="1">
    <citation type="journal article" date="2010" name="ISME J.">
        <title>The complete genome sequence of the algal symbiont Dinoroseobacter shibae: a hitchhiker's guide to life in the sea.</title>
        <authorList>
            <person name="Wagner-Dobler I."/>
            <person name="Ballhausen B."/>
            <person name="Berger M."/>
            <person name="Brinkhoff T."/>
            <person name="Buchholz I."/>
            <person name="Bunk B."/>
            <person name="Cypionka H."/>
            <person name="Daniel R."/>
            <person name="Drepper T."/>
            <person name="Gerdts G."/>
            <person name="Hahnke S."/>
            <person name="Han C."/>
            <person name="Jahn D."/>
            <person name="Kalhoefer D."/>
            <person name="Kiss H."/>
            <person name="Klenk H.P."/>
            <person name="Kyrpides N."/>
            <person name="Liebl W."/>
            <person name="Liesegang H."/>
            <person name="Meincke L."/>
            <person name="Pati A."/>
            <person name="Petersen J."/>
            <person name="Piekarski T."/>
            <person name="Pommerenke C."/>
            <person name="Pradella S."/>
            <person name="Pukall R."/>
            <person name="Rabus R."/>
            <person name="Stackebrandt E."/>
            <person name="Thole S."/>
            <person name="Thompson L."/>
            <person name="Tielen P."/>
            <person name="Tomasch J."/>
            <person name="von Jan M."/>
            <person name="Wanphrut N."/>
            <person name="Wichels A."/>
            <person name="Zech H."/>
            <person name="Simon M."/>
        </authorList>
    </citation>
    <scope>NUCLEOTIDE SEQUENCE [LARGE SCALE GENOMIC DNA]</scope>
    <source>
        <strain evidence="14">DSM 16493 / NCIMB 14021 / DFL 12</strain>
    </source>
</reference>
<feature type="domain" description="ABC transmembrane type-1" evidence="12">
    <location>
        <begin position="45"/>
        <end position="329"/>
    </location>
</feature>
<accession>A8LQ41</accession>
<dbReference type="SMART" id="SM00382">
    <property type="entry name" value="AAA"/>
    <property type="match status" value="1"/>
</dbReference>
<dbReference type="EMBL" id="CP000830">
    <property type="protein sequence ID" value="ABV95281.1"/>
    <property type="molecule type" value="Genomic_DNA"/>
</dbReference>
<organism evidence="13 14">
    <name type="scientific">Dinoroseobacter shibae (strain DSM 16493 / NCIMB 14021 / DFL 12)</name>
    <dbReference type="NCBI Taxonomy" id="398580"/>
    <lineage>
        <taxon>Bacteria</taxon>
        <taxon>Pseudomonadati</taxon>
        <taxon>Pseudomonadota</taxon>
        <taxon>Alphaproteobacteria</taxon>
        <taxon>Rhodobacterales</taxon>
        <taxon>Roseobacteraceae</taxon>
        <taxon>Dinoroseobacter</taxon>
    </lineage>
</organism>
<evidence type="ECO:0000256" key="7">
    <source>
        <dbReference type="ARBA" id="ARBA00022989"/>
    </source>
</evidence>
<gene>
    <name evidence="13" type="ordered locus">Dshi_3548</name>
</gene>
<keyword evidence="7 10" id="KW-1133">Transmembrane helix</keyword>
<feature type="transmembrane region" description="Helical" evidence="10">
    <location>
        <begin position="41"/>
        <end position="61"/>
    </location>
</feature>
<dbReference type="AlphaFoldDB" id="A8LQ41"/>
<feature type="transmembrane region" description="Helical" evidence="10">
    <location>
        <begin position="263"/>
        <end position="283"/>
    </location>
</feature>
<dbReference type="PANTHER" id="PTHR24221:SF654">
    <property type="entry name" value="ATP-BINDING CASSETTE SUB-FAMILY B MEMBER 6"/>
    <property type="match status" value="1"/>
</dbReference>
<dbReference type="GO" id="GO:0140359">
    <property type="term" value="F:ABC-type transporter activity"/>
    <property type="evidence" value="ECO:0007669"/>
    <property type="project" value="InterPro"/>
</dbReference>
<dbReference type="GO" id="GO:0005886">
    <property type="term" value="C:plasma membrane"/>
    <property type="evidence" value="ECO:0007669"/>
    <property type="project" value="UniProtKB-SubCell"/>
</dbReference>
<keyword evidence="6" id="KW-0067">ATP-binding</keyword>
<evidence type="ECO:0000256" key="10">
    <source>
        <dbReference type="SAM" id="Phobius"/>
    </source>
</evidence>
<dbReference type="InterPro" id="IPR003593">
    <property type="entry name" value="AAA+_ATPase"/>
</dbReference>
<evidence type="ECO:0000256" key="3">
    <source>
        <dbReference type="ARBA" id="ARBA00022475"/>
    </source>
</evidence>
<evidence type="ECO:0000256" key="5">
    <source>
        <dbReference type="ARBA" id="ARBA00022741"/>
    </source>
</evidence>
<keyword evidence="14" id="KW-1185">Reference proteome</keyword>
<feature type="transmembrane region" description="Helical" evidence="10">
    <location>
        <begin position="183"/>
        <end position="202"/>
    </location>
</feature>
<dbReference type="InterPro" id="IPR003439">
    <property type="entry name" value="ABC_transporter-like_ATP-bd"/>
</dbReference>
<dbReference type="FunFam" id="3.40.50.300:FF:000221">
    <property type="entry name" value="Multidrug ABC transporter ATP-binding protein"/>
    <property type="match status" value="1"/>
</dbReference>
<dbReference type="PROSITE" id="PS00211">
    <property type="entry name" value="ABC_TRANSPORTER_1"/>
    <property type="match status" value="1"/>
</dbReference>
<dbReference type="STRING" id="398580.Dshi_3548"/>
<dbReference type="GO" id="GO:0034040">
    <property type="term" value="F:ATPase-coupled lipid transmembrane transporter activity"/>
    <property type="evidence" value="ECO:0007669"/>
    <property type="project" value="TreeGrafter"/>
</dbReference>
<name>A8LQ41_DINSH</name>
<evidence type="ECO:0000256" key="1">
    <source>
        <dbReference type="ARBA" id="ARBA00004651"/>
    </source>
</evidence>
<comment type="subcellular location">
    <subcellularLocation>
        <location evidence="1">Cell membrane</location>
        <topology evidence="1">Multi-pass membrane protein</topology>
    </subcellularLocation>
</comment>
<dbReference type="InterPro" id="IPR027417">
    <property type="entry name" value="P-loop_NTPase"/>
</dbReference>
<sequence>MTAPDTQSPAPADKPRREPMFTPEDKANIAWFWRGYLREKLPWLIVVFGMVIAQGFVYQQFLRLTESGLRVIFDSGTLRDLVVICAAVFGVFAFRGVMSYLIPRVSVWIAADAVAKLRRELIHHLMELDLAFFEHTPPAAMIQKLVGQVEGLGNFVGQTTVKAGRDIATVVIVSIYLAYQQPLLFASAAIVFPVIILTMQLVSRKVKLVQAQTENAMRDYISTIDETMSGMRTVKIAGQEEVEEDRLVKSTSRLRRLTIRRNAAQAVILPCIDFAAAFVYMLVIGGGGYMVISPAFDVDGAAIIAFLIGLVLIFDPGRRIAQFVVSLQGALVQLRLVRGLYDERAGIVDAPDAVSEFDTGADLTLDNVTFGYEPDRPLFRDLSLTFGGGQVTAIVGPTGSGKTTILSLLGRLYDPIGGTVRIGDIPVNKIRISDLRQAFSVVAQDIVIFNSSILDNIRYVNPDATDAEVRAAAEAAELADVIAERGDLPVGPKGAQLSGGQKQRIAIARAFLRDAPIILLDEATSALDQKTEDKVKRALGRLARGKTTIMVAHRLSSVIDADRIYVLETGALVEQGTHAELLAKNGLYAQLFDSQKQSYGN</sequence>
<dbReference type="Pfam" id="PF00005">
    <property type="entry name" value="ABC_tran"/>
    <property type="match status" value="1"/>
</dbReference>
<evidence type="ECO:0000313" key="14">
    <source>
        <dbReference type="Proteomes" id="UP000006833"/>
    </source>
</evidence>
<dbReference type="Pfam" id="PF00664">
    <property type="entry name" value="ABC_membrane"/>
    <property type="match status" value="1"/>
</dbReference>
<evidence type="ECO:0000256" key="2">
    <source>
        <dbReference type="ARBA" id="ARBA00022448"/>
    </source>
</evidence>
<dbReference type="InterPro" id="IPR039421">
    <property type="entry name" value="Type_1_exporter"/>
</dbReference>
<feature type="transmembrane region" description="Helical" evidence="10">
    <location>
        <begin position="81"/>
        <end position="102"/>
    </location>
</feature>
<dbReference type="Proteomes" id="UP000006833">
    <property type="component" value="Chromosome"/>
</dbReference>
<keyword evidence="3" id="KW-1003">Cell membrane</keyword>
<feature type="region of interest" description="Disordered" evidence="9">
    <location>
        <begin position="1"/>
        <end position="21"/>
    </location>
</feature>
<dbReference type="InterPro" id="IPR036640">
    <property type="entry name" value="ABC1_TM_sf"/>
</dbReference>
<proteinExistence type="predicted"/>
<protein>
    <submittedName>
        <fullName evidence="13">ATPase</fullName>
    </submittedName>
</protein>
<keyword evidence="2" id="KW-0813">Transport</keyword>
<keyword evidence="4 10" id="KW-0812">Transmembrane</keyword>
<keyword evidence="5" id="KW-0547">Nucleotide-binding</keyword>
<feature type="transmembrane region" description="Helical" evidence="10">
    <location>
        <begin position="289"/>
        <end position="314"/>
    </location>
</feature>